<dbReference type="AlphaFoldDB" id="A0A8H5HY49"/>
<reference evidence="2 3" key="1">
    <citation type="journal article" date="2020" name="ISME J.">
        <title>Uncovering the hidden diversity of litter-decomposition mechanisms in mushroom-forming fungi.</title>
        <authorList>
            <person name="Floudas D."/>
            <person name="Bentzer J."/>
            <person name="Ahren D."/>
            <person name="Johansson T."/>
            <person name="Persson P."/>
            <person name="Tunlid A."/>
        </authorList>
    </citation>
    <scope>NUCLEOTIDE SEQUENCE [LARGE SCALE GENOMIC DNA]</scope>
    <source>
        <strain evidence="2 3">CBS 406.79</strain>
    </source>
</reference>
<evidence type="ECO:0000256" key="1">
    <source>
        <dbReference type="SAM" id="SignalP"/>
    </source>
</evidence>
<dbReference type="OrthoDB" id="10493987at2759"/>
<evidence type="ECO:0000313" key="3">
    <source>
        <dbReference type="Proteomes" id="UP000518752"/>
    </source>
</evidence>
<keyword evidence="3" id="KW-1185">Reference proteome</keyword>
<name>A0A8H5HY49_9AGAR</name>
<keyword evidence="1" id="KW-0732">Signal</keyword>
<dbReference type="EMBL" id="JAACJN010000009">
    <property type="protein sequence ID" value="KAF5391696.1"/>
    <property type="molecule type" value="Genomic_DNA"/>
</dbReference>
<feature type="chain" id="PRO_5034617456" evidence="1">
    <location>
        <begin position="20"/>
        <end position="173"/>
    </location>
</feature>
<comment type="caution">
    <text evidence="2">The sequence shown here is derived from an EMBL/GenBank/DDBJ whole genome shotgun (WGS) entry which is preliminary data.</text>
</comment>
<accession>A0A8H5HY49</accession>
<evidence type="ECO:0000313" key="2">
    <source>
        <dbReference type="EMBL" id="KAF5391696.1"/>
    </source>
</evidence>
<gene>
    <name evidence="2" type="ORF">D9757_002441</name>
</gene>
<protein>
    <submittedName>
        <fullName evidence="2">Uncharacterized protein</fullName>
    </submittedName>
</protein>
<feature type="signal peptide" evidence="1">
    <location>
        <begin position="1"/>
        <end position="19"/>
    </location>
</feature>
<organism evidence="2 3">
    <name type="scientific">Collybiopsis confluens</name>
    <dbReference type="NCBI Taxonomy" id="2823264"/>
    <lineage>
        <taxon>Eukaryota</taxon>
        <taxon>Fungi</taxon>
        <taxon>Dikarya</taxon>
        <taxon>Basidiomycota</taxon>
        <taxon>Agaricomycotina</taxon>
        <taxon>Agaricomycetes</taxon>
        <taxon>Agaricomycetidae</taxon>
        <taxon>Agaricales</taxon>
        <taxon>Marasmiineae</taxon>
        <taxon>Omphalotaceae</taxon>
        <taxon>Collybiopsis</taxon>
    </lineage>
</organism>
<proteinExistence type="predicted"/>
<sequence length="173" mass="19129">MKLLTVLSTVLLTSLTANAWHFGVGLNPRAACSCPMNCFSKVDDACKFWSDTGHVTDGNCQLRSGIHLLSPLECKSNGTVTLIERALRMRIQMEEEDYYGEMCGHRQARNIIDNHRYGKVDSSGESNPIRVNRVSIAVLGILPVPTQSEGVHHLNVNSKSDRSCDLYAIHLTS</sequence>
<dbReference type="Proteomes" id="UP000518752">
    <property type="component" value="Unassembled WGS sequence"/>
</dbReference>